<sequence>MEPLLFPTMPLILIMTIIFLCPPSFVSANDERYQNCSSTFQCGNITNIGYPFWGLNRPDYCGNPNFRLNCIDQTAVITIKNLTYQVLEIDSVAKNLTVARTDYIGSICPNLLINTTLDFVHFSYASDIQNVTLYYGCSSPSTTIGIAGFSPQFTCKLNDTDINGFYGTRNIDLGNSTIINLLRSCNNSVVVPATESAINSLENSLISLNEENLVTALEQGFGLQWQANNSVCETCKISGGSCGYNTTTNSFACYCTNQTESEQYNCGRSTTNQPESSSGIAMAAATAIPIFLGCYYCFKRQVICSDKTMTLQWKNAKQEEKIEAFIMNYNCLMPKQYSYSDIEKMTNSFEYKLGEGGFGGVYKGKLPDGRFVAVKVLNKATPNGEEFINEVASISRTSHVNIVSLLGFCYGRTKRALIYEYMPNGSLDKFINDQCSEHNKCRLEQKILHDIAIGIARGLEYLHRGCNTRIVHFDIKPQNVLLDEDFCPKISDFGLAKLCKRKESIVSVLGARGTPGYIAPEVFMRSFGRVSYKSDVYSYGMMILEMFGGRNNIDVGASQSSEMYFPDWIYKHLELGQNSILDENITVEEAEIITRKMYIVGFWCIQTNPSDRPSMTKVLEMLEGGLQCLQIPPKPLLLSTATPLKHSTTAHLWSQSNAEVVLSLTEVELAPNSKL</sequence>
<protein>
    <recommendedName>
        <fullName evidence="2">non-specific serine/threonine protein kinase</fullName>
        <ecNumber evidence="2">2.7.11.1</ecNumber>
    </recommendedName>
</protein>
<evidence type="ECO:0000256" key="5">
    <source>
        <dbReference type="ARBA" id="ARBA00022692"/>
    </source>
</evidence>
<evidence type="ECO:0000259" key="17">
    <source>
        <dbReference type="PROSITE" id="PS50011"/>
    </source>
</evidence>
<dbReference type="Pfam" id="PF14380">
    <property type="entry name" value="WAK_assoc"/>
    <property type="match status" value="1"/>
</dbReference>
<keyword evidence="9 15" id="KW-0067">ATP-binding</keyword>
<name>A0ABQ9KTX5_HEVBR</name>
<dbReference type="InterPro" id="IPR032872">
    <property type="entry name" value="WAK_assoc_C"/>
</dbReference>
<comment type="catalytic activity">
    <reaction evidence="13">
        <text>L-threonyl-[protein] + ATP = O-phospho-L-threonyl-[protein] + ADP + H(+)</text>
        <dbReference type="Rhea" id="RHEA:46608"/>
        <dbReference type="Rhea" id="RHEA-COMP:11060"/>
        <dbReference type="Rhea" id="RHEA-COMP:11605"/>
        <dbReference type="ChEBI" id="CHEBI:15378"/>
        <dbReference type="ChEBI" id="CHEBI:30013"/>
        <dbReference type="ChEBI" id="CHEBI:30616"/>
        <dbReference type="ChEBI" id="CHEBI:61977"/>
        <dbReference type="ChEBI" id="CHEBI:456216"/>
        <dbReference type="EC" id="2.7.11.1"/>
    </reaction>
</comment>
<dbReference type="SMART" id="SM00220">
    <property type="entry name" value="S_TKc"/>
    <property type="match status" value="1"/>
</dbReference>
<keyword evidence="7 15" id="KW-0547">Nucleotide-binding</keyword>
<keyword evidence="12" id="KW-0325">Glycoprotein</keyword>
<feature type="chain" id="PRO_5047441504" description="non-specific serine/threonine protein kinase" evidence="16">
    <location>
        <begin position="29"/>
        <end position="675"/>
    </location>
</feature>
<evidence type="ECO:0000256" key="6">
    <source>
        <dbReference type="ARBA" id="ARBA00022729"/>
    </source>
</evidence>
<dbReference type="InterPro" id="IPR000719">
    <property type="entry name" value="Prot_kinase_dom"/>
</dbReference>
<dbReference type="EC" id="2.7.11.1" evidence="2"/>
<evidence type="ECO:0000256" key="9">
    <source>
        <dbReference type="ARBA" id="ARBA00022840"/>
    </source>
</evidence>
<evidence type="ECO:0000256" key="10">
    <source>
        <dbReference type="ARBA" id="ARBA00022989"/>
    </source>
</evidence>
<keyword evidence="11" id="KW-0472">Membrane</keyword>
<comment type="subcellular location">
    <subcellularLocation>
        <location evidence="1">Membrane</location>
        <topology evidence="1">Single-pass type I membrane protein</topology>
    </subcellularLocation>
</comment>
<keyword evidence="10" id="KW-1133">Transmembrane helix</keyword>
<keyword evidence="8" id="KW-0418">Kinase</keyword>
<comment type="catalytic activity">
    <reaction evidence="14">
        <text>L-seryl-[protein] + ATP = O-phospho-L-seryl-[protein] + ADP + H(+)</text>
        <dbReference type="Rhea" id="RHEA:17989"/>
        <dbReference type="Rhea" id="RHEA-COMP:9863"/>
        <dbReference type="Rhea" id="RHEA-COMP:11604"/>
        <dbReference type="ChEBI" id="CHEBI:15378"/>
        <dbReference type="ChEBI" id="CHEBI:29999"/>
        <dbReference type="ChEBI" id="CHEBI:30616"/>
        <dbReference type="ChEBI" id="CHEBI:83421"/>
        <dbReference type="ChEBI" id="CHEBI:456216"/>
        <dbReference type="EC" id="2.7.11.1"/>
    </reaction>
</comment>
<dbReference type="Pfam" id="PF13947">
    <property type="entry name" value="GUB_WAK_bind"/>
    <property type="match status" value="1"/>
</dbReference>
<dbReference type="InterPro" id="IPR011009">
    <property type="entry name" value="Kinase-like_dom_sf"/>
</dbReference>
<evidence type="ECO:0000256" key="2">
    <source>
        <dbReference type="ARBA" id="ARBA00012513"/>
    </source>
</evidence>
<feature type="domain" description="Protein kinase" evidence="17">
    <location>
        <begin position="347"/>
        <end position="637"/>
    </location>
</feature>
<dbReference type="PROSITE" id="PS50011">
    <property type="entry name" value="PROTEIN_KINASE_DOM"/>
    <property type="match status" value="1"/>
</dbReference>
<dbReference type="Gene3D" id="1.10.510.10">
    <property type="entry name" value="Transferase(Phosphotransferase) domain 1"/>
    <property type="match status" value="1"/>
</dbReference>
<evidence type="ECO:0000256" key="3">
    <source>
        <dbReference type="ARBA" id="ARBA00022527"/>
    </source>
</evidence>
<proteinExistence type="predicted"/>
<evidence type="ECO:0000256" key="16">
    <source>
        <dbReference type="SAM" id="SignalP"/>
    </source>
</evidence>
<keyword evidence="19" id="KW-1185">Reference proteome</keyword>
<dbReference type="Pfam" id="PF00069">
    <property type="entry name" value="Pkinase"/>
    <property type="match status" value="1"/>
</dbReference>
<keyword evidence="4" id="KW-0808">Transferase</keyword>
<dbReference type="InterPro" id="IPR045874">
    <property type="entry name" value="LRK10/LRL21-25-like"/>
</dbReference>
<evidence type="ECO:0000256" key="8">
    <source>
        <dbReference type="ARBA" id="ARBA00022777"/>
    </source>
</evidence>
<evidence type="ECO:0000256" key="4">
    <source>
        <dbReference type="ARBA" id="ARBA00022679"/>
    </source>
</evidence>
<evidence type="ECO:0000256" key="1">
    <source>
        <dbReference type="ARBA" id="ARBA00004479"/>
    </source>
</evidence>
<dbReference type="InterPro" id="IPR017441">
    <property type="entry name" value="Protein_kinase_ATP_BS"/>
</dbReference>
<dbReference type="EMBL" id="JARPOI010000016">
    <property type="protein sequence ID" value="KAJ9147337.1"/>
    <property type="molecule type" value="Genomic_DNA"/>
</dbReference>
<feature type="signal peptide" evidence="16">
    <location>
        <begin position="1"/>
        <end position="28"/>
    </location>
</feature>
<keyword evidence="5" id="KW-0812">Transmembrane</keyword>
<accession>A0ABQ9KTX5</accession>
<organism evidence="18 19">
    <name type="scientific">Hevea brasiliensis</name>
    <name type="common">Para rubber tree</name>
    <name type="synonym">Siphonia brasiliensis</name>
    <dbReference type="NCBI Taxonomy" id="3981"/>
    <lineage>
        <taxon>Eukaryota</taxon>
        <taxon>Viridiplantae</taxon>
        <taxon>Streptophyta</taxon>
        <taxon>Embryophyta</taxon>
        <taxon>Tracheophyta</taxon>
        <taxon>Spermatophyta</taxon>
        <taxon>Magnoliopsida</taxon>
        <taxon>eudicotyledons</taxon>
        <taxon>Gunneridae</taxon>
        <taxon>Pentapetalae</taxon>
        <taxon>rosids</taxon>
        <taxon>fabids</taxon>
        <taxon>Malpighiales</taxon>
        <taxon>Euphorbiaceae</taxon>
        <taxon>Crotonoideae</taxon>
        <taxon>Micrandreae</taxon>
        <taxon>Hevea</taxon>
    </lineage>
</organism>
<evidence type="ECO:0000256" key="7">
    <source>
        <dbReference type="ARBA" id="ARBA00022741"/>
    </source>
</evidence>
<evidence type="ECO:0000256" key="12">
    <source>
        <dbReference type="ARBA" id="ARBA00023180"/>
    </source>
</evidence>
<evidence type="ECO:0000256" key="14">
    <source>
        <dbReference type="ARBA" id="ARBA00048679"/>
    </source>
</evidence>
<dbReference type="PROSITE" id="PS00108">
    <property type="entry name" value="PROTEIN_KINASE_ST"/>
    <property type="match status" value="1"/>
</dbReference>
<dbReference type="PROSITE" id="PS00107">
    <property type="entry name" value="PROTEIN_KINASE_ATP"/>
    <property type="match status" value="1"/>
</dbReference>
<dbReference type="CDD" id="cd14066">
    <property type="entry name" value="STKc_IRAK"/>
    <property type="match status" value="1"/>
</dbReference>
<dbReference type="SUPFAM" id="SSF56112">
    <property type="entry name" value="Protein kinase-like (PK-like)"/>
    <property type="match status" value="1"/>
</dbReference>
<gene>
    <name evidence="18" type="ORF">P3X46_029511</name>
</gene>
<evidence type="ECO:0000256" key="13">
    <source>
        <dbReference type="ARBA" id="ARBA00047899"/>
    </source>
</evidence>
<keyword evidence="6 16" id="KW-0732">Signal</keyword>
<comment type="caution">
    <text evidence="18">The sequence shown here is derived from an EMBL/GenBank/DDBJ whole genome shotgun (WGS) entry which is preliminary data.</text>
</comment>
<reference evidence="18" key="1">
    <citation type="journal article" date="2023" name="Plant Biotechnol. J.">
        <title>Chromosome-level wild Hevea brasiliensis genome provides new tools for genomic-assisted breeding and valuable loci to elevate rubber yield.</title>
        <authorList>
            <person name="Cheng H."/>
            <person name="Song X."/>
            <person name="Hu Y."/>
            <person name="Wu T."/>
            <person name="Yang Q."/>
            <person name="An Z."/>
            <person name="Feng S."/>
            <person name="Deng Z."/>
            <person name="Wu W."/>
            <person name="Zeng X."/>
            <person name="Tu M."/>
            <person name="Wang X."/>
            <person name="Huang H."/>
        </authorList>
    </citation>
    <scope>NUCLEOTIDE SEQUENCE</scope>
    <source>
        <strain evidence="18">MT/VB/25A 57/8</strain>
    </source>
</reference>
<feature type="binding site" evidence="15">
    <location>
        <position position="375"/>
    </location>
    <ligand>
        <name>ATP</name>
        <dbReference type="ChEBI" id="CHEBI:30616"/>
    </ligand>
</feature>
<dbReference type="InterPro" id="IPR025287">
    <property type="entry name" value="WAK_GUB"/>
</dbReference>
<dbReference type="InterPro" id="IPR008271">
    <property type="entry name" value="Ser/Thr_kinase_AS"/>
</dbReference>
<dbReference type="Gene3D" id="3.30.200.20">
    <property type="entry name" value="Phosphorylase Kinase, domain 1"/>
    <property type="match status" value="1"/>
</dbReference>
<evidence type="ECO:0000256" key="15">
    <source>
        <dbReference type="PROSITE-ProRule" id="PRU10141"/>
    </source>
</evidence>
<keyword evidence="3" id="KW-0723">Serine/threonine-protein kinase</keyword>
<evidence type="ECO:0000256" key="11">
    <source>
        <dbReference type="ARBA" id="ARBA00023136"/>
    </source>
</evidence>
<evidence type="ECO:0000313" key="19">
    <source>
        <dbReference type="Proteomes" id="UP001174677"/>
    </source>
</evidence>
<evidence type="ECO:0000313" key="18">
    <source>
        <dbReference type="EMBL" id="KAJ9147337.1"/>
    </source>
</evidence>
<dbReference type="Proteomes" id="UP001174677">
    <property type="component" value="Chromosome 16"/>
</dbReference>
<dbReference type="PANTHER" id="PTHR27009">
    <property type="entry name" value="RUST RESISTANCE KINASE LR10-RELATED"/>
    <property type="match status" value="1"/>
</dbReference>